<protein>
    <submittedName>
        <fullName evidence="2">Znfx1 protein</fullName>
    </submittedName>
</protein>
<dbReference type="OrthoDB" id="2423195at2759"/>
<comment type="caution">
    <text evidence="2">The sequence shown here is derived from an EMBL/GenBank/DDBJ whole genome shotgun (WGS) entry which is preliminary data.</text>
</comment>
<dbReference type="InterPro" id="IPR045055">
    <property type="entry name" value="DNA2/NAM7-like"/>
</dbReference>
<dbReference type="GO" id="GO:0004386">
    <property type="term" value="F:helicase activity"/>
    <property type="evidence" value="ECO:0007669"/>
    <property type="project" value="InterPro"/>
</dbReference>
<feature type="domain" description="DNA2/NAM7 helicase helicase" evidence="1">
    <location>
        <begin position="211"/>
        <end position="360"/>
    </location>
</feature>
<proteinExistence type="predicted"/>
<dbReference type="GO" id="GO:0031048">
    <property type="term" value="P:regulatory ncRNA-mediated heterochromatin formation"/>
    <property type="evidence" value="ECO:0007669"/>
    <property type="project" value="TreeGrafter"/>
</dbReference>
<dbReference type="EMBL" id="CAJNDS010000394">
    <property type="protein sequence ID" value="CAE7201479.1"/>
    <property type="molecule type" value="Genomic_DNA"/>
</dbReference>
<dbReference type="InterPro" id="IPR041677">
    <property type="entry name" value="DNA2/NAM7_AAA_11"/>
</dbReference>
<dbReference type="PANTHER" id="PTHR10887">
    <property type="entry name" value="DNA2/NAM7 HELICASE FAMILY"/>
    <property type="match status" value="1"/>
</dbReference>
<dbReference type="Gene3D" id="3.40.50.300">
    <property type="entry name" value="P-loop containing nucleotide triphosphate hydrolases"/>
    <property type="match status" value="1"/>
</dbReference>
<dbReference type="Pfam" id="PF13086">
    <property type="entry name" value="AAA_11"/>
    <property type="match status" value="1"/>
</dbReference>
<dbReference type="Proteomes" id="UP000604046">
    <property type="component" value="Unassembled WGS sequence"/>
</dbReference>
<name>A0A812JHK2_9DINO</name>
<dbReference type="GO" id="GO:0031380">
    <property type="term" value="C:nuclear RNA-directed RNA polymerase complex"/>
    <property type="evidence" value="ECO:0007669"/>
    <property type="project" value="TreeGrafter"/>
</dbReference>
<evidence type="ECO:0000313" key="3">
    <source>
        <dbReference type="Proteomes" id="UP000604046"/>
    </source>
</evidence>
<dbReference type="SUPFAM" id="SSF52540">
    <property type="entry name" value="P-loop containing nucleoside triphosphate hydrolases"/>
    <property type="match status" value="1"/>
</dbReference>
<keyword evidence="3" id="KW-1185">Reference proteome</keyword>
<organism evidence="2 3">
    <name type="scientific">Symbiodinium natans</name>
    <dbReference type="NCBI Taxonomy" id="878477"/>
    <lineage>
        <taxon>Eukaryota</taxon>
        <taxon>Sar</taxon>
        <taxon>Alveolata</taxon>
        <taxon>Dinophyceae</taxon>
        <taxon>Suessiales</taxon>
        <taxon>Symbiodiniaceae</taxon>
        <taxon>Symbiodinium</taxon>
    </lineage>
</organism>
<gene>
    <name evidence="2" type="primary">Znfx1</name>
    <name evidence="2" type="ORF">SNAT2548_LOCUS6041</name>
</gene>
<evidence type="ECO:0000259" key="1">
    <source>
        <dbReference type="Pfam" id="PF13086"/>
    </source>
</evidence>
<dbReference type="AlphaFoldDB" id="A0A812JHK2"/>
<evidence type="ECO:0000313" key="2">
    <source>
        <dbReference type="EMBL" id="CAE7201479.1"/>
    </source>
</evidence>
<sequence>MNIHWRTTRRLQSPNLVALVRLTEQGAALKSSDRIYWGEVSHHPPHGGKPQDEARNRENGYLAVNVSSIAGFEEDAFTEGDSTAIIDCMTFVPEYIPVLKALEKQRQGQMPFEASARVIVSCVLKWVPEQAKCLTLFHYAEDGALLNLCSWHRPDLGNLLDPDADLSNYRLLVESMVEESNLLPIMAVRRDPVLSEKMCEDLVVLLKETTLDEGQLRSFIDGLKSPVHLTQGPPGTGKSYLGVVMVRALMIVRKFWVKVDESVGTPPILVLSYKNHAIDEFLIDLIKAERRLNQSSGLIRIGGGASLDQRLGAFSERTLGRQDYEVTSLKSTVQWLHDLGSACKTLCSRTKSFGGYQADMLAQHSNDDPTVAQKKRNRSAYDATEMLLASLVCIHRLTRAKSLDDEYHDSDDASLFQDVDFIREDLNDPRRRWTQRSLHPSQIFAEVHQLQSGIAHYVELGHTGLSDPSSDLKTHCFASFGGLFCAF</sequence>
<reference evidence="2" key="1">
    <citation type="submission" date="2021-02" db="EMBL/GenBank/DDBJ databases">
        <authorList>
            <person name="Dougan E. K."/>
            <person name="Rhodes N."/>
            <person name="Thang M."/>
            <person name="Chan C."/>
        </authorList>
    </citation>
    <scope>NUCLEOTIDE SEQUENCE</scope>
</reference>
<accession>A0A812JHK2</accession>
<dbReference type="PANTHER" id="PTHR10887:SF341">
    <property type="entry name" value="NFX1-TYPE ZINC FINGER-CONTAINING PROTEIN 1"/>
    <property type="match status" value="1"/>
</dbReference>
<dbReference type="InterPro" id="IPR027417">
    <property type="entry name" value="P-loop_NTPase"/>
</dbReference>